<dbReference type="PATRIC" id="fig|47500.8.peg.4813"/>
<evidence type="ECO:0000313" key="4">
    <source>
        <dbReference type="Proteomes" id="UP000182836"/>
    </source>
</evidence>
<reference evidence="2 4" key="2">
    <citation type="submission" date="2016-10" db="EMBL/GenBank/DDBJ databases">
        <authorList>
            <person name="de Groot N.N."/>
        </authorList>
    </citation>
    <scope>NUCLEOTIDE SEQUENCE [LARGE SCALE GENOMIC DNA]</scope>
    <source>
        <strain evidence="2 4">DSM 2895</strain>
    </source>
</reference>
<proteinExistence type="predicted"/>
<evidence type="ECO:0000313" key="1">
    <source>
        <dbReference type="EMBL" id="KON97818.1"/>
    </source>
</evidence>
<dbReference type="Proteomes" id="UP000182836">
    <property type="component" value="Unassembled WGS sequence"/>
</dbReference>
<evidence type="ECO:0000313" key="3">
    <source>
        <dbReference type="Proteomes" id="UP000037269"/>
    </source>
</evidence>
<dbReference type="STRING" id="47500.AF333_22665"/>
<sequence>MLLVIVVHKQNSISTKKPNGCFASFQADQQNIRVFLLVFFACRSTRFTRIKEAVKTLKSDFYRDGSNAKEAVSKGR</sequence>
<evidence type="ECO:0000313" key="2">
    <source>
        <dbReference type="EMBL" id="SDJ73504.1"/>
    </source>
</evidence>
<gene>
    <name evidence="1" type="ORF">AF333_22665</name>
    <name evidence="2" type="ORF">SAMN04487909_1271</name>
</gene>
<dbReference type="EMBL" id="FNED01000027">
    <property type="protein sequence ID" value="SDJ73504.1"/>
    <property type="molecule type" value="Genomic_DNA"/>
</dbReference>
<keyword evidence="3" id="KW-1185">Reference proteome</keyword>
<protein>
    <submittedName>
        <fullName evidence="1">Uncharacterized protein</fullName>
    </submittedName>
</protein>
<dbReference type="Proteomes" id="UP000037269">
    <property type="component" value="Unassembled WGS sequence"/>
</dbReference>
<dbReference type="AlphaFoldDB" id="A0A0D1XCC9"/>
<reference evidence="1 3" key="1">
    <citation type="submission" date="2015-07" db="EMBL/GenBank/DDBJ databases">
        <title>Fjat-14205 dsm 2895.</title>
        <authorList>
            <person name="Liu B."/>
            <person name="Wang J."/>
            <person name="Zhu Y."/>
            <person name="Liu G."/>
            <person name="Chen Q."/>
            <person name="Chen Z."/>
            <person name="Lan J."/>
            <person name="Che J."/>
            <person name="Ge C."/>
            <person name="Shi H."/>
            <person name="Pan Z."/>
            <person name="Liu X."/>
        </authorList>
    </citation>
    <scope>NUCLEOTIDE SEQUENCE [LARGE SCALE GENOMIC DNA]</scope>
    <source>
        <strain evidence="1 3">DSM 2895</strain>
    </source>
</reference>
<accession>A0A0D1XCC9</accession>
<organism evidence="1 3">
    <name type="scientific">Aneurinibacillus migulanus</name>
    <name type="common">Bacillus migulanus</name>
    <dbReference type="NCBI Taxonomy" id="47500"/>
    <lineage>
        <taxon>Bacteria</taxon>
        <taxon>Bacillati</taxon>
        <taxon>Bacillota</taxon>
        <taxon>Bacilli</taxon>
        <taxon>Bacillales</taxon>
        <taxon>Paenibacillaceae</taxon>
        <taxon>Aneurinibacillus group</taxon>
        <taxon>Aneurinibacillus</taxon>
    </lineage>
</organism>
<name>A0A0D1XCC9_ANEMI</name>
<dbReference type="EMBL" id="LGUG01000004">
    <property type="protein sequence ID" value="KON97818.1"/>
    <property type="molecule type" value="Genomic_DNA"/>
</dbReference>